<dbReference type="EMBL" id="LT670818">
    <property type="protein sequence ID" value="SHH53469.1"/>
    <property type="molecule type" value="Genomic_DNA"/>
</dbReference>
<organism evidence="2 3">
    <name type="scientific">Bradyrhizobium erythrophlei</name>
    <dbReference type="NCBI Taxonomy" id="1437360"/>
    <lineage>
        <taxon>Bacteria</taxon>
        <taxon>Pseudomonadati</taxon>
        <taxon>Pseudomonadota</taxon>
        <taxon>Alphaproteobacteria</taxon>
        <taxon>Hyphomicrobiales</taxon>
        <taxon>Nitrobacteraceae</taxon>
        <taxon>Bradyrhizobium</taxon>
    </lineage>
</organism>
<dbReference type="Proteomes" id="UP000190675">
    <property type="component" value="Chromosome I"/>
</dbReference>
<dbReference type="AlphaFoldDB" id="A0A1M5TRX8"/>
<reference evidence="2 3" key="1">
    <citation type="submission" date="2016-11" db="EMBL/GenBank/DDBJ databases">
        <authorList>
            <person name="Jaros S."/>
            <person name="Januszkiewicz K."/>
            <person name="Wedrychowicz H."/>
        </authorList>
    </citation>
    <scope>NUCLEOTIDE SEQUENCE [LARGE SCALE GENOMIC DNA]</scope>
    <source>
        <strain evidence="2 3">GAS242</strain>
    </source>
</reference>
<evidence type="ECO:0000256" key="1">
    <source>
        <dbReference type="SAM" id="MobiDB-lite"/>
    </source>
</evidence>
<evidence type="ECO:0000313" key="3">
    <source>
        <dbReference type="Proteomes" id="UP000190675"/>
    </source>
</evidence>
<accession>A0A1M5TRX8</accession>
<sequence>MPAKGQNLRGQSRPRRKKGGLAAALFVFVTQRAYRQRCRRPSSPLNHLPGWQTKPLRSA</sequence>
<proteinExistence type="predicted"/>
<protein>
    <submittedName>
        <fullName evidence="2">Uncharacterized protein</fullName>
    </submittedName>
</protein>
<gene>
    <name evidence="2" type="ORF">SAMN05444169_7943</name>
</gene>
<feature type="region of interest" description="Disordered" evidence="1">
    <location>
        <begin position="1"/>
        <end position="20"/>
    </location>
</feature>
<evidence type="ECO:0000313" key="2">
    <source>
        <dbReference type="EMBL" id="SHH53469.1"/>
    </source>
</evidence>
<name>A0A1M5TRX8_9BRAD</name>
<feature type="region of interest" description="Disordered" evidence="1">
    <location>
        <begin position="38"/>
        <end position="59"/>
    </location>
</feature>